<protein>
    <recommendedName>
        <fullName evidence="3">Twin-arginine translocation signal domain-containing protein</fullName>
    </recommendedName>
</protein>
<keyword evidence="2" id="KW-1185">Reference proteome</keyword>
<evidence type="ECO:0000313" key="1">
    <source>
        <dbReference type="EMBL" id="MDG3008147.1"/>
    </source>
</evidence>
<proteinExistence type="predicted"/>
<dbReference type="InterPro" id="IPR006311">
    <property type="entry name" value="TAT_signal"/>
</dbReference>
<dbReference type="PROSITE" id="PS51318">
    <property type="entry name" value="TAT"/>
    <property type="match status" value="1"/>
</dbReference>
<accession>A0ABT6FKT2</accession>
<sequence>MHDVTRRNAIRAATAAGALGLAAASTAQEAGKERDEGTVARRFETTELLRKMVFDSPVWLSFIREDRKYFFEVKFKQDQYSELAAWVRVEDCEQVIGAGYGCVFRLRLSEVTVGHLEATAWVKLQADHPGGQVATVIDERITVRYQIPMPRPAHISGQEKPFISYGVQDNRGK</sequence>
<dbReference type="Proteomes" id="UP001216907">
    <property type="component" value="Unassembled WGS sequence"/>
</dbReference>
<comment type="caution">
    <text evidence="1">The sequence shown here is derived from an EMBL/GenBank/DDBJ whole genome shotgun (WGS) entry which is preliminary data.</text>
</comment>
<dbReference type="RefSeq" id="WP_277864474.1">
    <property type="nucleotide sequence ID" value="NZ_JARRAG010000003.1"/>
</dbReference>
<reference evidence="1 2" key="1">
    <citation type="submission" date="2023-03" db="EMBL/GenBank/DDBJ databases">
        <title>Paludisphaera mucosa sp. nov. a novel planctomycete from northern fen.</title>
        <authorList>
            <person name="Ivanova A."/>
        </authorList>
    </citation>
    <scope>NUCLEOTIDE SEQUENCE [LARGE SCALE GENOMIC DNA]</scope>
    <source>
        <strain evidence="1 2">Pla2</strain>
    </source>
</reference>
<organism evidence="1 2">
    <name type="scientific">Paludisphaera mucosa</name>
    <dbReference type="NCBI Taxonomy" id="3030827"/>
    <lineage>
        <taxon>Bacteria</taxon>
        <taxon>Pseudomonadati</taxon>
        <taxon>Planctomycetota</taxon>
        <taxon>Planctomycetia</taxon>
        <taxon>Isosphaerales</taxon>
        <taxon>Isosphaeraceae</taxon>
        <taxon>Paludisphaera</taxon>
    </lineage>
</organism>
<dbReference type="EMBL" id="JARRAG010000003">
    <property type="protein sequence ID" value="MDG3008147.1"/>
    <property type="molecule type" value="Genomic_DNA"/>
</dbReference>
<name>A0ABT6FKT2_9BACT</name>
<evidence type="ECO:0000313" key="2">
    <source>
        <dbReference type="Proteomes" id="UP001216907"/>
    </source>
</evidence>
<gene>
    <name evidence="1" type="ORF">PZE19_30645</name>
</gene>
<evidence type="ECO:0008006" key="3">
    <source>
        <dbReference type="Google" id="ProtNLM"/>
    </source>
</evidence>